<dbReference type="InterPro" id="IPR032466">
    <property type="entry name" value="Metal_Hydrolase"/>
</dbReference>
<organism evidence="2 3">
    <name type="scientific">Luteimonas salinisoli</name>
    <dbReference type="NCBI Taxonomy" id="2752307"/>
    <lineage>
        <taxon>Bacteria</taxon>
        <taxon>Pseudomonadati</taxon>
        <taxon>Pseudomonadota</taxon>
        <taxon>Gammaproteobacteria</taxon>
        <taxon>Lysobacterales</taxon>
        <taxon>Lysobacteraceae</taxon>
        <taxon>Luteimonas</taxon>
    </lineage>
</organism>
<dbReference type="InterPro" id="IPR051781">
    <property type="entry name" value="Metallo-dep_Hydrolase"/>
</dbReference>
<dbReference type="PANTHER" id="PTHR43135">
    <property type="entry name" value="ALPHA-D-RIBOSE 1-METHYLPHOSPHONATE 5-TRIPHOSPHATE DIPHOSPHATASE"/>
    <property type="match status" value="1"/>
</dbReference>
<gene>
    <name evidence="2" type="ORF">H0E84_04875</name>
</gene>
<dbReference type="SUPFAM" id="SSF51556">
    <property type="entry name" value="Metallo-dependent hydrolases"/>
    <property type="match status" value="1"/>
</dbReference>
<dbReference type="SUPFAM" id="SSF51338">
    <property type="entry name" value="Composite domain of metallo-dependent hydrolases"/>
    <property type="match status" value="1"/>
</dbReference>
<feature type="domain" description="Amidohydrolase 3" evidence="1">
    <location>
        <begin position="82"/>
        <end position="221"/>
    </location>
</feature>
<dbReference type="InterPro" id="IPR023100">
    <property type="entry name" value="D-aminoacylase_insert_dom_sf"/>
</dbReference>
<dbReference type="GO" id="GO:0016811">
    <property type="term" value="F:hydrolase activity, acting on carbon-nitrogen (but not peptide) bonds, in linear amides"/>
    <property type="evidence" value="ECO:0007669"/>
    <property type="project" value="InterPro"/>
</dbReference>
<comment type="caution">
    <text evidence="2">The sequence shown here is derived from an EMBL/GenBank/DDBJ whole genome shotgun (WGS) entry which is preliminary data.</text>
</comment>
<evidence type="ECO:0000313" key="2">
    <source>
        <dbReference type="EMBL" id="NZA25708.1"/>
    </source>
</evidence>
<dbReference type="RefSeq" id="WP_180677511.1">
    <property type="nucleotide sequence ID" value="NZ_JACCKA010000031.1"/>
</dbReference>
<dbReference type="EMBL" id="JACCKA010000031">
    <property type="protein sequence ID" value="NZA25708.1"/>
    <property type="molecule type" value="Genomic_DNA"/>
</dbReference>
<reference evidence="2 3" key="1">
    <citation type="submission" date="2020-07" db="EMBL/GenBank/DDBJ databases">
        <title>Luteimonas sp. SJ-92.</title>
        <authorList>
            <person name="Huang X.-X."/>
            <person name="Xu L."/>
            <person name="Sun J.-Q."/>
        </authorList>
    </citation>
    <scope>NUCLEOTIDE SEQUENCE [LARGE SCALE GENOMIC DNA]</scope>
    <source>
        <strain evidence="2 3">SJ-92</strain>
    </source>
</reference>
<name>A0A853JAM4_9GAMM</name>
<dbReference type="PANTHER" id="PTHR43135:SF3">
    <property type="entry name" value="ALPHA-D-RIBOSE 1-METHYLPHOSPHONATE 5-TRIPHOSPHATE DIPHOSPHATASE"/>
    <property type="match status" value="1"/>
</dbReference>
<keyword evidence="2" id="KW-0378">Hydrolase</keyword>
<evidence type="ECO:0000313" key="3">
    <source>
        <dbReference type="Proteomes" id="UP000578091"/>
    </source>
</evidence>
<dbReference type="Gene3D" id="3.30.1490.130">
    <property type="entry name" value="D-aminoacylase. Domain 3"/>
    <property type="match status" value="1"/>
</dbReference>
<proteinExistence type="predicted"/>
<protein>
    <submittedName>
        <fullName evidence="2">Amidohydrolase family protein</fullName>
    </submittedName>
</protein>
<sequence>MNSNGWSRREALGALVAGTLGALAPAVVRGGVPDLLFRDVLLVDGTGAAGRRTDVLVRGERIERIGRLSPRAARGARIVEGGGRVLAPGFIDTHAHGDPLEHSYAGFLAMGATTVLLGQDGGSAGLADASGGRDGLRAWLDAVAHADIDINVATLSGHGTLRRRAGIPDETRVPAQAQLARMQALLDDDLGAGAFGLSTGLEYVPGIYAETRELTALGGVVARHDGVAMSHMRSEDDDRVRASIEELIAASLPARPHISHLKVMYARGEAEAESLLAFLHGKREAGIELSADAYPYTAGYTGIAILFPEWALPPSDYAAVLAQRRDELRAHLQARMTRRGGPGALLLGTGAHAGRTLEQAAEAAGKPYPDLLIELGPGGASGAHFTMDEALQSRLLLDPIVGLCTDGRPGMRHPRATGTYAKWIAQYVVAERRLTLEEAVRKCTGLPASVLRIADRGVIRAGARADLLLFDPASVRARSDYADPLAHAEGFDMVVLNGRPAWEDGERVGRAGRLLRRGR</sequence>
<feature type="domain" description="Amidohydrolase 3" evidence="1">
    <location>
        <begin position="412"/>
        <end position="500"/>
    </location>
</feature>
<dbReference type="Proteomes" id="UP000578091">
    <property type="component" value="Unassembled WGS sequence"/>
</dbReference>
<dbReference type="AlphaFoldDB" id="A0A853JAM4"/>
<dbReference type="InterPro" id="IPR013108">
    <property type="entry name" value="Amidohydro_3"/>
</dbReference>
<accession>A0A853JAM4</accession>
<dbReference type="Gene3D" id="2.30.40.10">
    <property type="entry name" value="Urease, subunit C, domain 1"/>
    <property type="match status" value="1"/>
</dbReference>
<dbReference type="Gene3D" id="3.20.20.140">
    <property type="entry name" value="Metal-dependent hydrolases"/>
    <property type="match status" value="1"/>
</dbReference>
<dbReference type="Pfam" id="PF07969">
    <property type="entry name" value="Amidohydro_3"/>
    <property type="match status" value="2"/>
</dbReference>
<dbReference type="InterPro" id="IPR011059">
    <property type="entry name" value="Metal-dep_hydrolase_composite"/>
</dbReference>
<keyword evidence="3" id="KW-1185">Reference proteome</keyword>
<evidence type="ECO:0000259" key="1">
    <source>
        <dbReference type="Pfam" id="PF07969"/>
    </source>
</evidence>